<evidence type="ECO:0008006" key="4">
    <source>
        <dbReference type="Google" id="ProtNLM"/>
    </source>
</evidence>
<keyword evidence="1" id="KW-0472">Membrane</keyword>
<protein>
    <recommendedName>
        <fullName evidence="4">DUF4912 domain-containing protein</fullName>
    </recommendedName>
</protein>
<dbReference type="RefSeq" id="WP_052218890.1">
    <property type="nucleotide sequence ID" value="NZ_LGTE01000028.1"/>
</dbReference>
<dbReference type="Pfam" id="PF16258">
    <property type="entry name" value="DUF4912"/>
    <property type="match status" value="1"/>
</dbReference>
<accession>A0A0L6W0B4</accession>
<evidence type="ECO:0000313" key="2">
    <source>
        <dbReference type="EMBL" id="KNZ68519.1"/>
    </source>
</evidence>
<name>A0A0L6W0B4_9FIRM</name>
<dbReference type="EMBL" id="LGTE01000028">
    <property type="protein sequence ID" value="KNZ68519.1"/>
    <property type="molecule type" value="Genomic_DNA"/>
</dbReference>
<keyword evidence="1" id="KW-1133">Transmembrane helix</keyword>
<feature type="transmembrane region" description="Helical" evidence="1">
    <location>
        <begin position="6"/>
        <end position="23"/>
    </location>
</feature>
<organism evidence="2 3">
    <name type="scientific">Thermincola ferriacetica</name>
    <dbReference type="NCBI Taxonomy" id="281456"/>
    <lineage>
        <taxon>Bacteria</taxon>
        <taxon>Bacillati</taxon>
        <taxon>Bacillota</taxon>
        <taxon>Clostridia</taxon>
        <taxon>Eubacteriales</taxon>
        <taxon>Thermincolaceae</taxon>
        <taxon>Thermincola</taxon>
    </lineage>
</organism>
<dbReference type="AlphaFoldDB" id="A0A0L6W0B4"/>
<comment type="caution">
    <text evidence="2">The sequence shown here is derived from an EMBL/GenBank/DDBJ whole genome shotgun (WGS) entry which is preliminary data.</text>
</comment>
<evidence type="ECO:0000256" key="1">
    <source>
        <dbReference type="SAM" id="Phobius"/>
    </source>
</evidence>
<evidence type="ECO:0000313" key="3">
    <source>
        <dbReference type="Proteomes" id="UP000037175"/>
    </source>
</evidence>
<proteinExistence type="predicted"/>
<dbReference type="InterPro" id="IPR032585">
    <property type="entry name" value="DUF4912"/>
</dbReference>
<keyword evidence="3" id="KW-1185">Reference proteome</keyword>
<dbReference type="Proteomes" id="UP000037175">
    <property type="component" value="Unassembled WGS sequence"/>
</dbReference>
<sequence length="216" mass="24972">MDTVDILVIVSLFLLIIAGILLYSTKKTPIKKLNINQSLPSGTEFSQELAPQPSSKAVSEFIPELPASYGESRLTALVRDPYWVYLYWEITENLKRRFQEQYGNWADSTPFFIVYNAADPRSLVRLFTTQINDSTNNWYLRVPENTCLLIDLVRIYPDGRVVTVLRSNIVTTPRAFMSDRIDEEWMLVDDKQKKLYRRIGIGHGPSSPDFYNPLRE</sequence>
<keyword evidence="1" id="KW-0812">Transmembrane</keyword>
<reference evidence="3" key="1">
    <citation type="submission" date="2015-07" db="EMBL/GenBank/DDBJ databases">
        <title>Complete Genome of Thermincola ferriacetica strain Z-0001T.</title>
        <authorList>
            <person name="Lusk B."/>
            <person name="Badalamenti J.P."/>
            <person name="Parameswaran P."/>
            <person name="Bond D.R."/>
            <person name="Torres C.I."/>
        </authorList>
    </citation>
    <scope>NUCLEOTIDE SEQUENCE [LARGE SCALE GENOMIC DNA]</scope>
    <source>
        <strain evidence="3">Z-0001</strain>
    </source>
</reference>
<gene>
    <name evidence="2" type="ORF">Tfer_2912</name>
</gene>